<sequence>MARSAQVPRKRRGPRPFRNATHRFTDHAGREYTVVDQFGSDSAPPHVITKLSIHLYSLETVRPSPEEIGQNLLSSRDIINYGNGRNWWPRVDVYAPQESLEACIEHHRREKAYRKKAKEEMHRAIIAAAATAEEGHAAVAKLRGKEPLPHIVPSWCSLGEIPYGGNILDPWYRSFILVIPKGSSTWEDIQEKGIWMVEFDQQVPPELETAEDEVDEEEEALIDSEDDWMHVDKINYGPPINITRVRIDDGHGWDKPSTGDLDIKGSFQTYWAQYVGVLRDCTYHPVYCEGCDEDLPDHGCETDLSEHFFNDDGHCIECSKPREYVSHEVDEDDDDC</sequence>
<dbReference type="AlphaFoldDB" id="A0AAD4CYQ5"/>
<dbReference type="EMBL" id="VCAU01000005">
    <property type="protein sequence ID" value="KAF9894167.1"/>
    <property type="molecule type" value="Genomic_DNA"/>
</dbReference>
<evidence type="ECO:0000313" key="2">
    <source>
        <dbReference type="EMBL" id="KAF9894167.1"/>
    </source>
</evidence>
<reference evidence="2" key="1">
    <citation type="journal article" date="2019" name="Beilstein J. Org. Chem.">
        <title>Nanangenines: drimane sesquiterpenoids as the dominant metabolite cohort of a novel Australian fungus, Aspergillus nanangensis.</title>
        <authorList>
            <person name="Lacey H.J."/>
            <person name="Gilchrist C.L.M."/>
            <person name="Crombie A."/>
            <person name="Kalaitzis J.A."/>
            <person name="Vuong D."/>
            <person name="Rutledge P.J."/>
            <person name="Turner P."/>
            <person name="Pitt J.I."/>
            <person name="Lacey E."/>
            <person name="Chooi Y.H."/>
            <person name="Piggott A.M."/>
        </authorList>
    </citation>
    <scope>NUCLEOTIDE SEQUENCE</scope>
    <source>
        <strain evidence="2">MST-FP2251</strain>
    </source>
</reference>
<feature type="region of interest" description="Disordered" evidence="1">
    <location>
        <begin position="1"/>
        <end position="21"/>
    </location>
</feature>
<name>A0AAD4CYQ5_ASPNN</name>
<keyword evidence="3" id="KW-1185">Reference proteome</keyword>
<accession>A0AAD4CYQ5</accession>
<dbReference type="Proteomes" id="UP001194746">
    <property type="component" value="Unassembled WGS sequence"/>
</dbReference>
<gene>
    <name evidence="2" type="ORF">FE257_009140</name>
</gene>
<comment type="caution">
    <text evidence="2">The sequence shown here is derived from an EMBL/GenBank/DDBJ whole genome shotgun (WGS) entry which is preliminary data.</text>
</comment>
<proteinExistence type="predicted"/>
<evidence type="ECO:0000256" key="1">
    <source>
        <dbReference type="SAM" id="MobiDB-lite"/>
    </source>
</evidence>
<organism evidence="2 3">
    <name type="scientific">Aspergillus nanangensis</name>
    <dbReference type="NCBI Taxonomy" id="2582783"/>
    <lineage>
        <taxon>Eukaryota</taxon>
        <taxon>Fungi</taxon>
        <taxon>Dikarya</taxon>
        <taxon>Ascomycota</taxon>
        <taxon>Pezizomycotina</taxon>
        <taxon>Eurotiomycetes</taxon>
        <taxon>Eurotiomycetidae</taxon>
        <taxon>Eurotiales</taxon>
        <taxon>Aspergillaceae</taxon>
        <taxon>Aspergillus</taxon>
        <taxon>Aspergillus subgen. Circumdati</taxon>
    </lineage>
</organism>
<evidence type="ECO:0000313" key="3">
    <source>
        <dbReference type="Proteomes" id="UP001194746"/>
    </source>
</evidence>
<protein>
    <submittedName>
        <fullName evidence="2">Uncharacterized protein</fullName>
    </submittedName>
</protein>
<reference evidence="2" key="2">
    <citation type="submission" date="2020-02" db="EMBL/GenBank/DDBJ databases">
        <authorList>
            <person name="Gilchrist C.L.M."/>
            <person name="Chooi Y.-H."/>
        </authorList>
    </citation>
    <scope>NUCLEOTIDE SEQUENCE</scope>
    <source>
        <strain evidence="2">MST-FP2251</strain>
    </source>
</reference>